<dbReference type="PANTHER" id="PTHR24286">
    <property type="entry name" value="CYTOCHROME P450 26"/>
    <property type="match status" value="1"/>
</dbReference>
<keyword evidence="2" id="KW-0479">Metal-binding</keyword>
<dbReference type="GO" id="GO:0016132">
    <property type="term" value="P:brassinosteroid biosynthetic process"/>
    <property type="evidence" value="ECO:0007669"/>
    <property type="project" value="TreeGrafter"/>
</dbReference>
<comment type="similarity">
    <text evidence="1">Belongs to the cytochrome P450 family.</text>
</comment>
<sequence>MENMEWCIGVCVGIVVLFMSWWFLMKKENNNEIKIPKGNSGWPLIGETLDFVASCYSSRPVTFMENRKSIYGDVFKTNILGSNLIISTDPEVNKVILHNQKNIFIPAYPKSIKELMGEHSILQLNGNKHKKLHSIIAVFLKSPQFKARITTDIEHSVKQRLASWTNKTIYIQDEVKKITFPILNKVLMSLGPGEDLDLLKREFEVFIKGLICLPIKFPGTTLYKSLKAKERMMKMVRKIVEERKNQIVDNNEVNDVVDVLLRGKDELSQSSSSSSNLELEMISQNIIEMMIPGEETLPTAMTLALKFLSDSPLALSKLMGSEHSREDEDEISRGRRRRRRRMQGTKQTRKTTAVKTKMDNLSEYEEAIQLSEDELSEVSKDSQHFSVTLHHGGEFYRVFEEEIIYRGGTDTTVNGIHVSNWNMDNIEKLLSRLGYKADCVRVWTKVLEIQDGFFLIRKDDDAVDDFALYFSAMNVKGDLYVEHSTGNMDPADREPKCVNDDDHPLIMELMGIDVTKPIREEPNNSMEEPNKSMDSDDVYYSDELNSSDPDDSCDEERPKYARFRKEHLNKDFIFKWGMEFNTLDDFRAAIREWSVLNGREISFVKNEGDRSG</sequence>
<accession>A0A9D4YKH4</accession>
<keyword evidence="6" id="KW-0812">Transmembrane</keyword>
<evidence type="ECO:0000256" key="5">
    <source>
        <dbReference type="SAM" id="MobiDB-lite"/>
    </source>
</evidence>
<feature type="region of interest" description="Disordered" evidence="5">
    <location>
        <begin position="318"/>
        <end position="350"/>
    </location>
</feature>
<feature type="transmembrane region" description="Helical" evidence="6">
    <location>
        <begin position="6"/>
        <end position="24"/>
    </location>
</feature>
<dbReference type="Proteomes" id="UP001058974">
    <property type="component" value="Chromosome 2"/>
</dbReference>
<feature type="domain" description="PB1-like" evidence="7">
    <location>
        <begin position="383"/>
        <end position="483"/>
    </location>
</feature>
<dbReference type="GO" id="GO:0005506">
    <property type="term" value="F:iron ion binding"/>
    <property type="evidence" value="ECO:0007669"/>
    <property type="project" value="InterPro"/>
</dbReference>
<dbReference type="GO" id="GO:0016125">
    <property type="term" value="P:sterol metabolic process"/>
    <property type="evidence" value="ECO:0007669"/>
    <property type="project" value="TreeGrafter"/>
</dbReference>
<keyword evidence="4" id="KW-0175">Coiled coil</keyword>
<dbReference type="PANTHER" id="PTHR24286:SF254">
    <property type="entry name" value="3-EPI-6-DEOXOCATHASTERONE 23-MONOOXYGENASE CYP90C1"/>
    <property type="match status" value="1"/>
</dbReference>
<dbReference type="Gene3D" id="1.10.630.10">
    <property type="entry name" value="Cytochrome P450"/>
    <property type="match status" value="1"/>
</dbReference>
<keyword evidence="9" id="KW-1185">Reference proteome</keyword>
<evidence type="ECO:0000256" key="2">
    <source>
        <dbReference type="ARBA" id="ARBA00022723"/>
    </source>
</evidence>
<evidence type="ECO:0000259" key="7">
    <source>
        <dbReference type="Pfam" id="PF26130"/>
    </source>
</evidence>
<dbReference type="InterPro" id="IPR001128">
    <property type="entry name" value="Cyt_P450"/>
</dbReference>
<keyword evidence="6" id="KW-1133">Transmembrane helix</keyword>
<keyword evidence="6" id="KW-0472">Membrane</keyword>
<feature type="coiled-coil region" evidence="4">
    <location>
        <begin position="354"/>
        <end position="381"/>
    </location>
</feature>
<gene>
    <name evidence="8" type="ORF">KIW84_024555</name>
</gene>
<dbReference type="EMBL" id="JAMSHJ010000002">
    <property type="protein sequence ID" value="KAI5438870.1"/>
    <property type="molecule type" value="Genomic_DNA"/>
</dbReference>
<feature type="compositionally biased region" description="Basic residues" evidence="5">
    <location>
        <begin position="334"/>
        <end position="349"/>
    </location>
</feature>
<dbReference type="AlphaFoldDB" id="A0A9D4YKH4"/>
<comment type="caution">
    <text evidence="8">The sequence shown here is derived from an EMBL/GenBank/DDBJ whole genome shotgun (WGS) entry which is preliminary data.</text>
</comment>
<reference evidence="8 9" key="1">
    <citation type="journal article" date="2022" name="Nat. Genet.">
        <title>Improved pea reference genome and pan-genome highlight genomic features and evolutionary characteristics.</title>
        <authorList>
            <person name="Yang T."/>
            <person name="Liu R."/>
            <person name="Luo Y."/>
            <person name="Hu S."/>
            <person name="Wang D."/>
            <person name="Wang C."/>
            <person name="Pandey M.K."/>
            <person name="Ge S."/>
            <person name="Xu Q."/>
            <person name="Li N."/>
            <person name="Li G."/>
            <person name="Huang Y."/>
            <person name="Saxena R.K."/>
            <person name="Ji Y."/>
            <person name="Li M."/>
            <person name="Yan X."/>
            <person name="He Y."/>
            <person name="Liu Y."/>
            <person name="Wang X."/>
            <person name="Xiang C."/>
            <person name="Varshney R.K."/>
            <person name="Ding H."/>
            <person name="Gao S."/>
            <person name="Zong X."/>
        </authorList>
    </citation>
    <scope>NUCLEOTIDE SEQUENCE [LARGE SCALE GENOMIC DNA]</scope>
    <source>
        <strain evidence="8 9">cv. Zhongwan 6</strain>
    </source>
</reference>
<name>A0A9D4YKH4_PEA</name>
<dbReference type="Gramene" id="Psat02G0455500-T1">
    <property type="protein sequence ID" value="KAI5438870.1"/>
    <property type="gene ID" value="KIW84_024555"/>
</dbReference>
<evidence type="ECO:0000256" key="4">
    <source>
        <dbReference type="SAM" id="Coils"/>
    </source>
</evidence>
<feature type="region of interest" description="Disordered" evidence="5">
    <location>
        <begin position="517"/>
        <end position="556"/>
    </location>
</feature>
<dbReference type="GO" id="GO:0020037">
    <property type="term" value="F:heme binding"/>
    <property type="evidence" value="ECO:0007669"/>
    <property type="project" value="InterPro"/>
</dbReference>
<feature type="compositionally biased region" description="Basic and acidic residues" evidence="5">
    <location>
        <begin position="517"/>
        <end position="534"/>
    </location>
</feature>
<dbReference type="InterPro" id="IPR036396">
    <property type="entry name" value="Cyt_P450_sf"/>
</dbReference>
<dbReference type="Pfam" id="PF00067">
    <property type="entry name" value="p450"/>
    <property type="match status" value="1"/>
</dbReference>
<evidence type="ECO:0000256" key="3">
    <source>
        <dbReference type="ARBA" id="ARBA00023004"/>
    </source>
</evidence>
<evidence type="ECO:0000313" key="9">
    <source>
        <dbReference type="Proteomes" id="UP001058974"/>
    </source>
</evidence>
<dbReference type="GO" id="GO:0016709">
    <property type="term" value="F:oxidoreductase activity, acting on paired donors, with incorporation or reduction of molecular oxygen, NAD(P)H as one donor, and incorporation of one atom of oxygen"/>
    <property type="evidence" value="ECO:0007669"/>
    <property type="project" value="TreeGrafter"/>
</dbReference>
<organism evidence="8 9">
    <name type="scientific">Pisum sativum</name>
    <name type="common">Garden pea</name>
    <name type="synonym">Lathyrus oleraceus</name>
    <dbReference type="NCBI Taxonomy" id="3888"/>
    <lineage>
        <taxon>Eukaryota</taxon>
        <taxon>Viridiplantae</taxon>
        <taxon>Streptophyta</taxon>
        <taxon>Embryophyta</taxon>
        <taxon>Tracheophyta</taxon>
        <taxon>Spermatophyta</taxon>
        <taxon>Magnoliopsida</taxon>
        <taxon>eudicotyledons</taxon>
        <taxon>Gunneridae</taxon>
        <taxon>Pentapetalae</taxon>
        <taxon>rosids</taxon>
        <taxon>fabids</taxon>
        <taxon>Fabales</taxon>
        <taxon>Fabaceae</taxon>
        <taxon>Papilionoideae</taxon>
        <taxon>50 kb inversion clade</taxon>
        <taxon>NPAAA clade</taxon>
        <taxon>Hologalegina</taxon>
        <taxon>IRL clade</taxon>
        <taxon>Fabeae</taxon>
        <taxon>Lathyrus</taxon>
    </lineage>
</organism>
<dbReference type="Pfam" id="PF26130">
    <property type="entry name" value="PB1-like"/>
    <property type="match status" value="1"/>
</dbReference>
<evidence type="ECO:0000256" key="1">
    <source>
        <dbReference type="ARBA" id="ARBA00010617"/>
    </source>
</evidence>
<dbReference type="GO" id="GO:0010268">
    <property type="term" value="P:brassinosteroid homeostasis"/>
    <property type="evidence" value="ECO:0007669"/>
    <property type="project" value="TreeGrafter"/>
</dbReference>
<keyword evidence="3" id="KW-0408">Iron</keyword>
<dbReference type="InterPro" id="IPR058594">
    <property type="entry name" value="PB1-like_dom_pln"/>
</dbReference>
<evidence type="ECO:0000313" key="8">
    <source>
        <dbReference type="EMBL" id="KAI5438870.1"/>
    </source>
</evidence>
<proteinExistence type="inferred from homology"/>
<evidence type="ECO:0000256" key="6">
    <source>
        <dbReference type="SAM" id="Phobius"/>
    </source>
</evidence>
<dbReference type="SUPFAM" id="SSF48264">
    <property type="entry name" value="Cytochrome P450"/>
    <property type="match status" value="1"/>
</dbReference>
<protein>
    <recommendedName>
        <fullName evidence="7">PB1-like domain-containing protein</fullName>
    </recommendedName>
</protein>